<dbReference type="InterPro" id="IPR051679">
    <property type="entry name" value="DASS-Related_Transporters"/>
</dbReference>
<comment type="subcellular location">
    <subcellularLocation>
        <location evidence="1">Cell membrane</location>
        <topology evidence="1">Multi-pass membrane protein</topology>
    </subcellularLocation>
</comment>
<comment type="caution">
    <text evidence="7">The sequence shown here is derived from an EMBL/GenBank/DDBJ whole genome shotgun (WGS) entry which is preliminary data.</text>
</comment>
<evidence type="ECO:0000256" key="2">
    <source>
        <dbReference type="ARBA" id="ARBA00022475"/>
    </source>
</evidence>
<evidence type="ECO:0000256" key="1">
    <source>
        <dbReference type="ARBA" id="ARBA00004651"/>
    </source>
</evidence>
<dbReference type="PANTHER" id="PTHR43652">
    <property type="entry name" value="BASIC AMINO ACID ANTIPORTER YFCC-RELATED"/>
    <property type="match status" value="1"/>
</dbReference>
<dbReference type="Pfam" id="PF03606">
    <property type="entry name" value="DcuC"/>
    <property type="match status" value="1"/>
</dbReference>
<evidence type="ECO:0000256" key="5">
    <source>
        <dbReference type="ARBA" id="ARBA00023136"/>
    </source>
</evidence>
<feature type="transmembrane region" description="Helical" evidence="6">
    <location>
        <begin position="405"/>
        <end position="425"/>
    </location>
</feature>
<dbReference type="Proteomes" id="UP000054363">
    <property type="component" value="Unassembled WGS sequence"/>
</dbReference>
<dbReference type="RefSeq" id="WP_034773903.1">
    <property type="nucleotide sequence ID" value="NZ_JPER01000001.1"/>
</dbReference>
<protein>
    <submittedName>
        <fullName evidence="7">Short-chain fatty acid transporter</fullName>
    </submittedName>
</protein>
<name>A0A094IWS1_9GAMM</name>
<keyword evidence="8" id="KW-1185">Reference proteome</keyword>
<feature type="transmembrane region" description="Helical" evidence="6">
    <location>
        <begin position="112"/>
        <end position="130"/>
    </location>
</feature>
<keyword evidence="5 6" id="KW-0472">Membrane</keyword>
<evidence type="ECO:0000256" key="6">
    <source>
        <dbReference type="SAM" id="Phobius"/>
    </source>
</evidence>
<dbReference type="EMBL" id="JPER01000001">
    <property type="protein sequence ID" value="KFZ31567.1"/>
    <property type="molecule type" value="Genomic_DNA"/>
</dbReference>
<evidence type="ECO:0000256" key="4">
    <source>
        <dbReference type="ARBA" id="ARBA00022989"/>
    </source>
</evidence>
<feature type="transmembrane region" description="Helical" evidence="6">
    <location>
        <begin position="9"/>
        <end position="27"/>
    </location>
</feature>
<feature type="transmembrane region" description="Helical" evidence="6">
    <location>
        <begin position="251"/>
        <end position="273"/>
    </location>
</feature>
<evidence type="ECO:0000256" key="3">
    <source>
        <dbReference type="ARBA" id="ARBA00022692"/>
    </source>
</evidence>
<dbReference type="InterPro" id="IPR018385">
    <property type="entry name" value="C4_dicarb_anaerob_car-like"/>
</dbReference>
<sequence>MIKIKIPHTLVLMMYMMVGALILTWLIPSGEFERTVNTIGQTVVSAGTYTQLDEQPLLSPLTLFTVIPQALGDASGVIFFVLLIGGVMGILRATGMLDAVIGLLLQRFADKTGWLIFGGMLTFGIFSALIGVAEEYLIFVAMLVALCRALKLDGITAMGILIVGYGIGYGLSLFNPFTLLIAQSIAEVPPASGLWYRLVLWVPIFAIGFHHVYRYAKKVAADPSQSLVADIAAPELTDTGDYPALNRRHKIILLGFVAVLALLVYGIVVHGWYLVELSALFLGFGLFAALVSGMGSSTAANRFIEGASELTATALLIGFARSIAMILEQGQVLDTVIYYLAMPVEAFGAHFGAVSMLIIQSLLNLFIPSGSGQAFVTMPIMVPIADTAGIGRQVAVLAFQMGDGLMNMIVPTNPVLMGILGLAGVPYERWFKFIAPLLVKLLFACAVAMVIAVSIGYS</sequence>
<dbReference type="OrthoDB" id="255482at2"/>
<dbReference type="PANTHER" id="PTHR43652:SF2">
    <property type="entry name" value="BASIC AMINO ACID ANTIPORTER YFCC-RELATED"/>
    <property type="match status" value="1"/>
</dbReference>
<dbReference type="STRING" id="435908.IDSA_02360"/>
<evidence type="ECO:0000313" key="8">
    <source>
        <dbReference type="Proteomes" id="UP000054363"/>
    </source>
</evidence>
<reference evidence="7 8" key="1">
    <citation type="submission" date="2014-06" db="EMBL/GenBank/DDBJ databases">
        <title>The draft genome sequence of Idiomarina salinarum ISL-52.</title>
        <authorList>
            <person name="Du J."/>
            <person name="Shao Z."/>
        </authorList>
    </citation>
    <scope>NUCLEOTIDE SEQUENCE [LARGE SCALE GENOMIC DNA]</scope>
    <source>
        <strain evidence="7 8">ISL-52</strain>
    </source>
</reference>
<proteinExistence type="predicted"/>
<feature type="transmembrane region" description="Helical" evidence="6">
    <location>
        <begin position="194"/>
        <end position="213"/>
    </location>
</feature>
<feature type="transmembrane region" description="Helical" evidence="6">
    <location>
        <begin position="310"/>
        <end position="327"/>
    </location>
</feature>
<feature type="transmembrane region" description="Helical" evidence="6">
    <location>
        <begin position="77"/>
        <end position="105"/>
    </location>
</feature>
<dbReference type="GO" id="GO:0005886">
    <property type="term" value="C:plasma membrane"/>
    <property type="evidence" value="ECO:0007669"/>
    <property type="project" value="UniProtKB-SubCell"/>
</dbReference>
<feature type="transmembrane region" description="Helical" evidence="6">
    <location>
        <begin position="437"/>
        <end position="457"/>
    </location>
</feature>
<keyword evidence="3 6" id="KW-0812">Transmembrane</keyword>
<dbReference type="eggNOG" id="COG1288">
    <property type="taxonomic scope" value="Bacteria"/>
</dbReference>
<organism evidence="7 8">
    <name type="scientific">Pseudidiomarina salinarum</name>
    <dbReference type="NCBI Taxonomy" id="435908"/>
    <lineage>
        <taxon>Bacteria</taxon>
        <taxon>Pseudomonadati</taxon>
        <taxon>Pseudomonadota</taxon>
        <taxon>Gammaproteobacteria</taxon>
        <taxon>Alteromonadales</taxon>
        <taxon>Idiomarinaceae</taxon>
        <taxon>Pseudidiomarina</taxon>
    </lineage>
</organism>
<keyword evidence="2" id="KW-1003">Cell membrane</keyword>
<keyword evidence="4 6" id="KW-1133">Transmembrane helix</keyword>
<gene>
    <name evidence="7" type="ORF">IDSA_02360</name>
</gene>
<feature type="transmembrane region" description="Helical" evidence="6">
    <location>
        <begin position="279"/>
        <end position="298"/>
    </location>
</feature>
<feature type="transmembrane region" description="Helical" evidence="6">
    <location>
        <begin position="159"/>
        <end position="182"/>
    </location>
</feature>
<evidence type="ECO:0000313" key="7">
    <source>
        <dbReference type="EMBL" id="KFZ31567.1"/>
    </source>
</evidence>
<accession>A0A094IWS1</accession>
<dbReference type="AlphaFoldDB" id="A0A094IWS1"/>